<dbReference type="RefSeq" id="WP_124947561.1">
    <property type="nucleotide sequence ID" value="NZ_BHVT01000073.1"/>
</dbReference>
<accession>A0A4R3YEC5</accession>
<reference evidence="1 2" key="1">
    <citation type="submission" date="2019-03" db="EMBL/GenBank/DDBJ databases">
        <title>Genomic Encyclopedia of Type Strains, Phase IV (KMG-IV): sequencing the most valuable type-strain genomes for metagenomic binning, comparative biology and taxonomic classification.</title>
        <authorList>
            <person name="Goeker M."/>
        </authorList>
    </citation>
    <scope>NUCLEOTIDE SEQUENCE [LARGE SCALE GENOMIC DNA]</scope>
    <source>
        <strain evidence="1 2">DSM 100309</strain>
    </source>
</reference>
<dbReference type="EMBL" id="SMCO01000001">
    <property type="protein sequence ID" value="TCV90507.1"/>
    <property type="molecule type" value="Genomic_DNA"/>
</dbReference>
<protein>
    <submittedName>
        <fullName evidence="1">Uncharacterized protein</fullName>
    </submittedName>
</protein>
<evidence type="ECO:0000313" key="1">
    <source>
        <dbReference type="EMBL" id="TCV90507.1"/>
    </source>
</evidence>
<keyword evidence="2" id="KW-1185">Reference proteome</keyword>
<dbReference type="AlphaFoldDB" id="A0A4R3YEC5"/>
<dbReference type="OrthoDB" id="9985515at2"/>
<organism evidence="1 2">
    <name type="scientific">Sulfurirhabdus autotrophica</name>
    <dbReference type="NCBI Taxonomy" id="1706046"/>
    <lineage>
        <taxon>Bacteria</taxon>
        <taxon>Pseudomonadati</taxon>
        <taxon>Pseudomonadota</taxon>
        <taxon>Betaproteobacteria</taxon>
        <taxon>Nitrosomonadales</taxon>
        <taxon>Sulfuricellaceae</taxon>
        <taxon>Sulfurirhabdus</taxon>
    </lineage>
</organism>
<gene>
    <name evidence="1" type="ORF">EDC63_101480</name>
</gene>
<name>A0A4R3YEC5_9PROT</name>
<evidence type="ECO:0000313" key="2">
    <source>
        <dbReference type="Proteomes" id="UP000295367"/>
    </source>
</evidence>
<proteinExistence type="predicted"/>
<dbReference type="Proteomes" id="UP000295367">
    <property type="component" value="Unassembled WGS sequence"/>
</dbReference>
<sequence>MNKIFSKLGRMFTAMSYAEAGNFDAVRQILNENHASKEKVDEIKVNVPVSGMPSNGMADTH</sequence>
<comment type="caution">
    <text evidence="1">The sequence shown here is derived from an EMBL/GenBank/DDBJ whole genome shotgun (WGS) entry which is preliminary data.</text>
</comment>